<evidence type="ECO:0000256" key="5">
    <source>
        <dbReference type="ARBA" id="ARBA00035493"/>
    </source>
</evidence>
<evidence type="ECO:0000256" key="4">
    <source>
        <dbReference type="ARBA" id="ARBA00035171"/>
    </source>
</evidence>
<evidence type="ECO:0000256" key="1">
    <source>
        <dbReference type="ARBA" id="ARBA00005781"/>
    </source>
</evidence>
<dbReference type="AlphaFoldDB" id="A0AAU7QSB7"/>
<proteinExistence type="inferred from homology"/>
<reference evidence="6" key="1">
    <citation type="submission" date="2024-06" db="EMBL/GenBank/DDBJ databases">
        <title>Diversity, functionality, and evolutionary history of bacterial symbionts in false click beetles (Coleoptera, Throscidae).</title>
        <authorList>
            <person name="Wierz J.C."/>
            <person name="Malm H."/>
            <person name="Kaltenpoth M."/>
            <person name="Engl T."/>
        </authorList>
    </citation>
    <scope>NUCLEOTIDE SEQUENCE</scope>
    <source>
        <strain evidence="6">AspAUS03</strain>
    </source>
</reference>
<keyword evidence="3" id="KW-0687">Ribonucleoprotein</keyword>
<evidence type="ECO:0000256" key="2">
    <source>
        <dbReference type="ARBA" id="ARBA00022980"/>
    </source>
</evidence>
<evidence type="ECO:0000313" key="6">
    <source>
        <dbReference type="EMBL" id="XBT18828.1"/>
    </source>
</evidence>
<name>A0AAU7QSB7_9FLAO</name>
<comment type="similarity">
    <text evidence="1">Belongs to the bacterial ribosomal protein bL19 family.</text>
</comment>
<dbReference type="GO" id="GO:0003735">
    <property type="term" value="F:structural constituent of ribosome"/>
    <property type="evidence" value="ECO:0007669"/>
    <property type="project" value="InterPro"/>
</dbReference>
<dbReference type="GO" id="GO:0005840">
    <property type="term" value="C:ribosome"/>
    <property type="evidence" value="ECO:0007669"/>
    <property type="project" value="UniProtKB-KW"/>
</dbReference>
<dbReference type="InterPro" id="IPR008991">
    <property type="entry name" value="Translation_prot_SH3-like_sf"/>
</dbReference>
<protein>
    <recommendedName>
        <fullName evidence="4">Large ribosomal subunit protein bL19</fullName>
    </recommendedName>
    <alternativeName>
        <fullName evidence="5">50S ribosomal protein L19</fullName>
    </alternativeName>
</protein>
<accession>A0AAU7QSB7</accession>
<dbReference type="GO" id="GO:1990904">
    <property type="term" value="C:ribonucleoprotein complex"/>
    <property type="evidence" value="ECO:0007669"/>
    <property type="project" value="UniProtKB-KW"/>
</dbReference>
<dbReference type="GO" id="GO:0006412">
    <property type="term" value="P:translation"/>
    <property type="evidence" value="ECO:0007669"/>
    <property type="project" value="InterPro"/>
</dbReference>
<dbReference type="SUPFAM" id="SSF50104">
    <property type="entry name" value="Translation proteins SH3-like domain"/>
    <property type="match status" value="1"/>
</dbReference>
<dbReference type="EMBL" id="CP157897">
    <property type="protein sequence ID" value="XBT18828.1"/>
    <property type="molecule type" value="Genomic_DNA"/>
</dbReference>
<evidence type="ECO:0000256" key="3">
    <source>
        <dbReference type="ARBA" id="ARBA00023274"/>
    </source>
</evidence>
<organism evidence="6">
    <name type="scientific">Candidatus Shikimatogenerans sp. AspAUS03</name>
    <dbReference type="NCBI Taxonomy" id="3158563"/>
    <lineage>
        <taxon>Bacteria</taxon>
        <taxon>Pseudomonadati</taxon>
        <taxon>Bacteroidota</taxon>
        <taxon>Flavobacteriia</taxon>
        <taxon>Flavobacteriales</taxon>
        <taxon>Candidatus Shikimatogenerans</taxon>
    </lineage>
</organism>
<dbReference type="InterPro" id="IPR038657">
    <property type="entry name" value="Ribosomal_bL19_sf"/>
</dbReference>
<gene>
    <name evidence="6" type="ORF">ABPD24_00740</name>
</gene>
<keyword evidence="2 6" id="KW-0689">Ribosomal protein</keyword>
<dbReference type="Pfam" id="PF01245">
    <property type="entry name" value="Ribosomal_L19"/>
    <property type="match status" value="1"/>
</dbReference>
<dbReference type="InterPro" id="IPR001857">
    <property type="entry name" value="Ribosomal_bL19"/>
</dbReference>
<sequence>MNKNFKIGDNITVYYYLYNKKKIYQFIGYIIKINKKKKKKNITVKNIYESIIIKRIFFLKQKNILKIIVNNK</sequence>
<dbReference type="Gene3D" id="2.30.30.790">
    <property type="match status" value="1"/>
</dbReference>